<feature type="repeat" description="ANK" evidence="3">
    <location>
        <begin position="733"/>
        <end position="765"/>
    </location>
</feature>
<evidence type="ECO:0000313" key="5">
    <source>
        <dbReference type="Proteomes" id="UP001152646"/>
    </source>
</evidence>
<evidence type="ECO:0000256" key="2">
    <source>
        <dbReference type="ARBA" id="ARBA00023043"/>
    </source>
</evidence>
<dbReference type="InterPro" id="IPR002110">
    <property type="entry name" value="Ankyrin_rpt"/>
</dbReference>
<sequence>MSLLFYLISNNLFLSDPDEDPDVMEQDEQILEILKDTGWDDFKHLKRLIPVRMPTAESIAERIFCAAVRQDDFDLVQKMLQAGMNPDEVVIENSFGEVDGSLFTALQHVSVTSRCASSINLLINHGADVNFSLKADGKTALFYAIEAINVVSIRVLLAQHATVTPECVYSATLILPNCKEDLSWIEDIIEIYLDQDVAMQGDAKAALLDALTHRHKHIVERFLAKEVNLNGLLTTRAPDGENECQTTLLGLAAEYGDAEIVRLLLHLSFHEDPSLLCPPYVQPLVFAAKRGSIDICKILVGSNADIQSADEGEKTLLERTLPRGNLALCQLLIDHGAKIDRQPRETHQRPSALMVAVQHGLMDIVDLLINSGARLNDLFEVGPRTVLGAAVGTGDEELIQKLYNAGARWTFAIRKIGSLKIAMLIKEKGILSKLLNHRGPQLLVEAILARDDDLAWFLLQNNAHEERNKTGPRTRTPLWAAIESDQLGFVVPLLDLGAKVTDTALAKAIKTKSTVLQILLAAFTGSAPTAVTTAVLEASMIDLELLRKAKVDLRGAPLFLRGHWSCNPVKSTPYGNSRAFQSVLEIAAWKADAVIFKYILEWASALQVTWSPTSVACALTLAILEQKTYHISELIRLGSDLDVDIAADVPPSLWDFDVSEPETYSPLQAAVRTQQLQIVRDLLDLKRADVNYMGEGQFRKTPLQHAVKLGNMEIINILLEQGADINAPPAHDSGATALQIAAIQGFIGIARMLLDLGADVNQKPAKKDGRTALMGAAEHGRIDMLHMLLDEGAEITGEYECYFREAVELAEGKGHCAAARLLKRSRDRVRTPDHAQAPRHHRRLRLLGPTQGCGQGCRHCGLAYTLYKLTKRYPSERDPL</sequence>
<dbReference type="PROSITE" id="PS50297">
    <property type="entry name" value="ANK_REP_REGION"/>
    <property type="match status" value="4"/>
</dbReference>
<evidence type="ECO:0000313" key="4">
    <source>
        <dbReference type="EMBL" id="CAG8412517.1"/>
    </source>
</evidence>
<accession>A0A9W4JP55</accession>
<dbReference type="PROSITE" id="PS50088">
    <property type="entry name" value="ANK_REPEAT"/>
    <property type="match status" value="5"/>
</dbReference>
<feature type="repeat" description="ANK" evidence="3">
    <location>
        <begin position="283"/>
        <end position="311"/>
    </location>
</feature>
<dbReference type="PANTHER" id="PTHR24198">
    <property type="entry name" value="ANKYRIN REPEAT AND PROTEIN KINASE DOMAIN-CONTAINING PROTEIN"/>
    <property type="match status" value="1"/>
</dbReference>
<dbReference type="SUPFAM" id="SSF48403">
    <property type="entry name" value="Ankyrin repeat"/>
    <property type="match status" value="2"/>
</dbReference>
<name>A0A9W4JP55_9EURO</name>
<keyword evidence="2 3" id="KW-0040">ANK repeat</keyword>
<feature type="repeat" description="ANK" evidence="3">
    <location>
        <begin position="348"/>
        <end position="376"/>
    </location>
</feature>
<dbReference type="Pfam" id="PF00023">
    <property type="entry name" value="Ank"/>
    <property type="match status" value="1"/>
</dbReference>
<feature type="repeat" description="ANK" evidence="3">
    <location>
        <begin position="768"/>
        <end position="800"/>
    </location>
</feature>
<dbReference type="InterPro" id="IPR036770">
    <property type="entry name" value="Ankyrin_rpt-contain_sf"/>
</dbReference>
<dbReference type="OrthoDB" id="194358at2759"/>
<keyword evidence="1" id="KW-0677">Repeat</keyword>
<evidence type="ECO:0000256" key="1">
    <source>
        <dbReference type="ARBA" id="ARBA00022737"/>
    </source>
</evidence>
<dbReference type="Gene3D" id="1.25.40.20">
    <property type="entry name" value="Ankyrin repeat-containing domain"/>
    <property type="match status" value="3"/>
</dbReference>
<feature type="repeat" description="ANK" evidence="3">
    <location>
        <begin position="698"/>
        <end position="730"/>
    </location>
</feature>
<comment type="caution">
    <text evidence="4">The sequence shown here is derived from an EMBL/GenBank/DDBJ whole genome shotgun (WGS) entry which is preliminary data.</text>
</comment>
<dbReference type="EMBL" id="CAJVPA010000220">
    <property type="protein sequence ID" value="CAG8412517.1"/>
    <property type="molecule type" value="Genomic_DNA"/>
</dbReference>
<evidence type="ECO:0000256" key="3">
    <source>
        <dbReference type="PROSITE-ProRule" id="PRU00023"/>
    </source>
</evidence>
<gene>
    <name evidence="4" type="ORF">PSALAMII_LOCUS9332</name>
</gene>
<proteinExistence type="predicted"/>
<dbReference type="Proteomes" id="UP001152646">
    <property type="component" value="Unassembled WGS sequence"/>
</dbReference>
<dbReference type="PANTHER" id="PTHR24198:SF165">
    <property type="entry name" value="ANKYRIN REPEAT-CONTAINING PROTEIN-RELATED"/>
    <property type="match status" value="1"/>
</dbReference>
<dbReference type="SMART" id="SM00248">
    <property type="entry name" value="ANK"/>
    <property type="match status" value="15"/>
</dbReference>
<dbReference type="Pfam" id="PF12796">
    <property type="entry name" value="Ank_2"/>
    <property type="match status" value="2"/>
</dbReference>
<organism evidence="4 5">
    <name type="scientific">Penicillium salamii</name>
    <dbReference type="NCBI Taxonomy" id="1612424"/>
    <lineage>
        <taxon>Eukaryota</taxon>
        <taxon>Fungi</taxon>
        <taxon>Dikarya</taxon>
        <taxon>Ascomycota</taxon>
        <taxon>Pezizomycotina</taxon>
        <taxon>Eurotiomycetes</taxon>
        <taxon>Eurotiomycetidae</taxon>
        <taxon>Eurotiales</taxon>
        <taxon>Aspergillaceae</taxon>
        <taxon>Penicillium</taxon>
    </lineage>
</organism>
<dbReference type="AlphaFoldDB" id="A0A9W4JP55"/>
<reference evidence="4" key="1">
    <citation type="submission" date="2021-07" db="EMBL/GenBank/DDBJ databases">
        <authorList>
            <person name="Branca A.L. A."/>
        </authorList>
    </citation>
    <scope>NUCLEOTIDE SEQUENCE</scope>
</reference>
<protein>
    <submittedName>
        <fullName evidence="4">Uncharacterized protein</fullName>
    </submittedName>
</protein>